<keyword evidence="2" id="KW-1185">Reference proteome</keyword>
<accession>A0A9N9CAS4</accession>
<evidence type="ECO:0000313" key="2">
    <source>
        <dbReference type="Proteomes" id="UP000789570"/>
    </source>
</evidence>
<sequence>MSHQFRKKKVILETTTTFTTIITTTSTCSPLRPLPQPLDLLDSPYSFYYNL</sequence>
<proteinExistence type="predicted"/>
<dbReference type="AlphaFoldDB" id="A0A9N9CAS4"/>
<organism evidence="1 2">
    <name type="scientific">Funneliformis caledonium</name>
    <dbReference type="NCBI Taxonomy" id="1117310"/>
    <lineage>
        <taxon>Eukaryota</taxon>
        <taxon>Fungi</taxon>
        <taxon>Fungi incertae sedis</taxon>
        <taxon>Mucoromycota</taxon>
        <taxon>Glomeromycotina</taxon>
        <taxon>Glomeromycetes</taxon>
        <taxon>Glomerales</taxon>
        <taxon>Glomeraceae</taxon>
        <taxon>Funneliformis</taxon>
    </lineage>
</organism>
<gene>
    <name evidence="1" type="ORF">FCALED_LOCUS8161</name>
</gene>
<evidence type="ECO:0000313" key="1">
    <source>
        <dbReference type="EMBL" id="CAG8592392.1"/>
    </source>
</evidence>
<dbReference type="EMBL" id="CAJVPQ010002319">
    <property type="protein sequence ID" value="CAG8592392.1"/>
    <property type="molecule type" value="Genomic_DNA"/>
</dbReference>
<reference evidence="1" key="1">
    <citation type="submission" date="2021-06" db="EMBL/GenBank/DDBJ databases">
        <authorList>
            <person name="Kallberg Y."/>
            <person name="Tangrot J."/>
            <person name="Rosling A."/>
        </authorList>
    </citation>
    <scope>NUCLEOTIDE SEQUENCE</scope>
    <source>
        <strain evidence="1">UK204</strain>
    </source>
</reference>
<protein>
    <submittedName>
        <fullName evidence="1">8142_t:CDS:1</fullName>
    </submittedName>
</protein>
<dbReference type="Proteomes" id="UP000789570">
    <property type="component" value="Unassembled WGS sequence"/>
</dbReference>
<comment type="caution">
    <text evidence="1">The sequence shown here is derived from an EMBL/GenBank/DDBJ whole genome shotgun (WGS) entry which is preliminary data.</text>
</comment>
<name>A0A9N9CAS4_9GLOM</name>